<evidence type="ECO:0000259" key="1">
    <source>
        <dbReference type="PROSITE" id="PS50801"/>
    </source>
</evidence>
<proteinExistence type="predicted"/>
<dbReference type="Gene3D" id="3.30.750.24">
    <property type="entry name" value="STAS domain"/>
    <property type="match status" value="1"/>
</dbReference>
<accession>A0ABV9RDY9</accession>
<evidence type="ECO:0000313" key="2">
    <source>
        <dbReference type="EMBL" id="MFC4831463.1"/>
    </source>
</evidence>
<dbReference type="Pfam" id="PF13466">
    <property type="entry name" value="STAS_2"/>
    <property type="match status" value="1"/>
</dbReference>
<feature type="domain" description="STAS" evidence="1">
    <location>
        <begin position="31"/>
        <end position="114"/>
    </location>
</feature>
<dbReference type="Proteomes" id="UP001595909">
    <property type="component" value="Unassembled WGS sequence"/>
</dbReference>
<dbReference type="InterPro" id="IPR058548">
    <property type="entry name" value="MlaB-like_STAS"/>
</dbReference>
<organism evidence="2 3">
    <name type="scientific">Actinomycetospora chibensis</name>
    <dbReference type="NCBI Taxonomy" id="663606"/>
    <lineage>
        <taxon>Bacteria</taxon>
        <taxon>Bacillati</taxon>
        <taxon>Actinomycetota</taxon>
        <taxon>Actinomycetes</taxon>
        <taxon>Pseudonocardiales</taxon>
        <taxon>Pseudonocardiaceae</taxon>
        <taxon>Actinomycetospora</taxon>
    </lineage>
</organism>
<dbReference type="PROSITE" id="PS50801">
    <property type="entry name" value="STAS"/>
    <property type="match status" value="1"/>
</dbReference>
<reference evidence="3" key="1">
    <citation type="journal article" date="2019" name="Int. J. Syst. Evol. Microbiol.">
        <title>The Global Catalogue of Microorganisms (GCM) 10K type strain sequencing project: providing services to taxonomists for standard genome sequencing and annotation.</title>
        <authorList>
            <consortium name="The Broad Institute Genomics Platform"/>
            <consortium name="The Broad Institute Genome Sequencing Center for Infectious Disease"/>
            <person name="Wu L."/>
            <person name="Ma J."/>
        </authorList>
    </citation>
    <scope>NUCLEOTIDE SEQUENCE [LARGE SCALE GENOMIC DNA]</scope>
    <source>
        <strain evidence="3">CCUG 50347</strain>
    </source>
</reference>
<gene>
    <name evidence="2" type="ORF">ACFPEL_03465</name>
</gene>
<name>A0ABV9RDY9_9PSEU</name>
<dbReference type="CDD" id="cd07043">
    <property type="entry name" value="STAS_anti-anti-sigma_factors"/>
    <property type="match status" value="1"/>
</dbReference>
<dbReference type="SUPFAM" id="SSF52091">
    <property type="entry name" value="SpoIIaa-like"/>
    <property type="match status" value="1"/>
</dbReference>
<keyword evidence="3" id="KW-1185">Reference proteome</keyword>
<sequence length="114" mass="11993">MSGAAPVIALKTMSDERALIEVRPVDAAHGVIITVSGALRPSDAAELGHHLHREFDRHPSVVVVDLSAVPSCDRAGVEVLSQFRSLARSAGVALHLVHLGAPAVRRWLAVAGLL</sequence>
<dbReference type="InterPro" id="IPR036513">
    <property type="entry name" value="STAS_dom_sf"/>
</dbReference>
<dbReference type="InterPro" id="IPR002645">
    <property type="entry name" value="STAS_dom"/>
</dbReference>
<protein>
    <submittedName>
        <fullName evidence="2">STAS domain-containing protein</fullName>
    </submittedName>
</protein>
<dbReference type="EMBL" id="JBHSIM010000005">
    <property type="protein sequence ID" value="MFC4831463.1"/>
    <property type="molecule type" value="Genomic_DNA"/>
</dbReference>
<comment type="caution">
    <text evidence="2">The sequence shown here is derived from an EMBL/GenBank/DDBJ whole genome shotgun (WGS) entry which is preliminary data.</text>
</comment>
<dbReference type="RefSeq" id="WP_274191079.1">
    <property type="nucleotide sequence ID" value="NZ_BAABHN010000005.1"/>
</dbReference>
<evidence type="ECO:0000313" key="3">
    <source>
        <dbReference type="Proteomes" id="UP001595909"/>
    </source>
</evidence>